<gene>
    <name evidence="3" type="ORF">CCMP2556_LOCUS31461</name>
</gene>
<evidence type="ECO:0000256" key="1">
    <source>
        <dbReference type="SAM" id="MobiDB-lite"/>
    </source>
</evidence>
<comment type="caution">
    <text evidence="3">The sequence shown here is derived from an EMBL/GenBank/DDBJ whole genome shotgun (WGS) entry which is preliminary data.</text>
</comment>
<evidence type="ECO:0008006" key="5">
    <source>
        <dbReference type="Google" id="ProtNLM"/>
    </source>
</evidence>
<dbReference type="InterPro" id="IPR012292">
    <property type="entry name" value="Globin/Proto"/>
</dbReference>
<feature type="region of interest" description="Disordered" evidence="1">
    <location>
        <begin position="991"/>
        <end position="1014"/>
    </location>
</feature>
<proteinExistence type="predicted"/>
<keyword evidence="4" id="KW-1185">Reference proteome</keyword>
<feature type="compositionally biased region" description="Low complexity" evidence="1">
    <location>
        <begin position="1041"/>
        <end position="1055"/>
    </location>
</feature>
<sequence>MDQTNEETNQEEGVAECDAASDAGMSQPETDVLSFEEKEGQEGKIEKEKIDMENMKEVLELSQTELVVLSKSWDMLMTALGGERETVGDAIFGALSNRLTAIQEAFKGRPRAIISLNLFNGFRLLCEKAVDPQDLKIQVETLAFKHLGNEITQQRVDGVTEAFLELMQQNVAELPPGAVNVWQKMLTYTGSCCRYISATYTDRLKIIQEDWAVIQSAQHETESNEEEKVTRSFGGMCAFSNEVIGQPTEGWMEDLLLVFSVLVERIGNPSHLMEECELLAINFVAKSKSKSIDFDKFKPVMLAALRSLLPKTWSTTHETAWEWLWATISRNLSDSSSKVRAFKVYNAQLFGALKEEHLNTFRNDLYTDFFAKCAISQDIFKQSQTRLHYIADRVLQSSYDMFHKPKQEMVDELSALGLRHVGYGVPIELFAPFTDSCVQVIKTVAASMPKSESTKIVACAVAGMTQAEERDVPEHMMVEGFRWSIGLVARLLMRIITEGSTAVMQAIYQDSAKLLQAALKEAPREYRNFLQLRVRVGSQSISPLYWALRSGAHTAARTMLEDVLTIRADRDRYYYGVNDIFKFQPDIAADLLQEAPKLVNVFLDGLIWRSHKTKDSPASGGVLHGTFAPRSRRRKDDLTSLRELRALSKPQDHRPSHLDLRLRPGVEQACFLNQPTVMRDPVWSKALVGVRVLVYTMGFAKLLYSHVRELYRSSTRQDWKIIWRVRVPTYLLKGPEMLSFMLMLNMASMMVVEPMIHCFGTSENFAEFQCENWTDDMSLAYEVFLVIGIFLYVFLIFGIGSSISIEISEYRVLCMSAVKQVALCLGVVTLAIFTFGFVITAMTREIGNLSSNEFMDVGSAISNLARLAIGMMDTGELRNIAEESPFLLIVISMFMLLVCSFFFNILVSQFCGVYSSLAEDSEGHARLSRGEVILDTLKAVQMKQWKSFVDLLALDQRTDFDEGDIGLAGGVKVFEPAGANPKTQDQIIRFGGATDPSLPWPERNDDNTETTEKNLDRFCRIAHSLKKLMKGSAKGTESDQTSSVTKNSSVSNHSD</sequence>
<organism evidence="3 4">
    <name type="scientific">Durusdinium trenchii</name>
    <dbReference type="NCBI Taxonomy" id="1381693"/>
    <lineage>
        <taxon>Eukaryota</taxon>
        <taxon>Sar</taxon>
        <taxon>Alveolata</taxon>
        <taxon>Dinophyceae</taxon>
        <taxon>Suessiales</taxon>
        <taxon>Symbiodiniaceae</taxon>
        <taxon>Durusdinium</taxon>
    </lineage>
</organism>
<reference evidence="3 4" key="1">
    <citation type="submission" date="2024-02" db="EMBL/GenBank/DDBJ databases">
        <authorList>
            <person name="Chen Y."/>
            <person name="Shah S."/>
            <person name="Dougan E. K."/>
            <person name="Thang M."/>
            <person name="Chan C."/>
        </authorList>
    </citation>
    <scope>NUCLEOTIDE SEQUENCE [LARGE SCALE GENOMIC DNA]</scope>
</reference>
<keyword evidence="2" id="KW-0472">Membrane</keyword>
<feature type="compositionally biased region" description="Basic and acidic residues" evidence="1">
    <location>
        <begin position="1002"/>
        <end position="1014"/>
    </location>
</feature>
<keyword evidence="2" id="KW-1133">Transmembrane helix</keyword>
<dbReference type="Gene3D" id="1.10.490.10">
    <property type="entry name" value="Globins"/>
    <property type="match status" value="2"/>
</dbReference>
<evidence type="ECO:0000313" key="3">
    <source>
        <dbReference type="EMBL" id="CAK9064041.1"/>
    </source>
</evidence>
<feature type="region of interest" description="Disordered" evidence="1">
    <location>
        <begin position="1030"/>
        <end position="1055"/>
    </location>
</feature>
<feature type="transmembrane region" description="Helical" evidence="2">
    <location>
        <begin position="886"/>
        <end position="907"/>
    </location>
</feature>
<feature type="transmembrane region" description="Helical" evidence="2">
    <location>
        <begin position="779"/>
        <end position="800"/>
    </location>
</feature>
<feature type="transmembrane region" description="Helical" evidence="2">
    <location>
        <begin position="821"/>
        <end position="842"/>
    </location>
</feature>
<dbReference type="EMBL" id="CAXAMN010021851">
    <property type="protein sequence ID" value="CAK9064041.1"/>
    <property type="molecule type" value="Genomic_DNA"/>
</dbReference>
<feature type="compositionally biased region" description="Basic and acidic residues" evidence="1">
    <location>
        <begin position="35"/>
        <end position="44"/>
    </location>
</feature>
<protein>
    <recommendedName>
        <fullName evidence="5">Globin family profile domain-containing protein</fullName>
    </recommendedName>
</protein>
<name>A0ABP0NKR3_9DINO</name>
<evidence type="ECO:0000313" key="4">
    <source>
        <dbReference type="Proteomes" id="UP001642484"/>
    </source>
</evidence>
<dbReference type="Proteomes" id="UP001642484">
    <property type="component" value="Unassembled WGS sequence"/>
</dbReference>
<accession>A0ABP0NKR3</accession>
<keyword evidence="2" id="KW-0812">Transmembrane</keyword>
<feature type="compositionally biased region" description="Acidic residues" evidence="1">
    <location>
        <begin position="1"/>
        <end position="15"/>
    </location>
</feature>
<evidence type="ECO:0000256" key="2">
    <source>
        <dbReference type="SAM" id="Phobius"/>
    </source>
</evidence>
<feature type="region of interest" description="Disordered" evidence="1">
    <location>
        <begin position="1"/>
        <end position="44"/>
    </location>
</feature>